<dbReference type="InterPro" id="IPR050364">
    <property type="entry name" value="Cytochrome_P450_fung"/>
</dbReference>
<keyword evidence="9" id="KW-1185">Reference proteome</keyword>
<keyword evidence="7" id="KW-0472">Membrane</keyword>
<dbReference type="PRINTS" id="PR00463">
    <property type="entry name" value="EP450I"/>
</dbReference>
<dbReference type="InterPro" id="IPR002401">
    <property type="entry name" value="Cyt_P450_E_grp-I"/>
</dbReference>
<proteinExistence type="inferred from homology"/>
<dbReference type="AlphaFoldDB" id="A0A6G1LMR6"/>
<evidence type="ECO:0000256" key="1">
    <source>
        <dbReference type="ARBA" id="ARBA00010617"/>
    </source>
</evidence>
<evidence type="ECO:0000256" key="3">
    <source>
        <dbReference type="ARBA" id="ARBA00023002"/>
    </source>
</evidence>
<organism evidence="8 9">
    <name type="scientific">Teratosphaeria nubilosa</name>
    <dbReference type="NCBI Taxonomy" id="161662"/>
    <lineage>
        <taxon>Eukaryota</taxon>
        <taxon>Fungi</taxon>
        <taxon>Dikarya</taxon>
        <taxon>Ascomycota</taxon>
        <taxon>Pezizomycotina</taxon>
        <taxon>Dothideomycetes</taxon>
        <taxon>Dothideomycetidae</taxon>
        <taxon>Mycosphaerellales</taxon>
        <taxon>Teratosphaeriaceae</taxon>
        <taxon>Teratosphaeria</taxon>
    </lineage>
</organism>
<dbReference type="Gene3D" id="1.10.630.10">
    <property type="entry name" value="Cytochrome P450"/>
    <property type="match status" value="1"/>
</dbReference>
<comment type="similarity">
    <text evidence="1">Belongs to the cytochrome P450 family.</text>
</comment>
<keyword evidence="5 8" id="KW-0503">Monooxygenase</keyword>
<dbReference type="EMBL" id="ML995808">
    <property type="protein sequence ID" value="KAF2774165.1"/>
    <property type="molecule type" value="Genomic_DNA"/>
</dbReference>
<comment type="cofactor">
    <cofactor evidence="6">
        <name>heme</name>
        <dbReference type="ChEBI" id="CHEBI:30413"/>
    </cofactor>
</comment>
<keyword evidence="2 6" id="KW-0479">Metal-binding</keyword>
<feature type="binding site" description="axial binding residue" evidence="6">
    <location>
        <position position="444"/>
    </location>
    <ligand>
        <name>heme</name>
        <dbReference type="ChEBI" id="CHEBI:30413"/>
    </ligand>
    <ligandPart>
        <name>Fe</name>
        <dbReference type="ChEBI" id="CHEBI:18248"/>
    </ligandPart>
</feature>
<name>A0A6G1LMR6_9PEZI</name>
<dbReference type="CDD" id="cd11065">
    <property type="entry name" value="CYP64-like"/>
    <property type="match status" value="1"/>
</dbReference>
<evidence type="ECO:0000256" key="2">
    <source>
        <dbReference type="ARBA" id="ARBA00022723"/>
    </source>
</evidence>
<dbReference type="GO" id="GO:0004497">
    <property type="term" value="F:monooxygenase activity"/>
    <property type="evidence" value="ECO:0007669"/>
    <property type="project" value="UniProtKB-KW"/>
</dbReference>
<dbReference type="GO" id="GO:0005506">
    <property type="term" value="F:iron ion binding"/>
    <property type="evidence" value="ECO:0007669"/>
    <property type="project" value="InterPro"/>
</dbReference>
<keyword evidence="7" id="KW-1133">Transmembrane helix</keyword>
<dbReference type="Pfam" id="PF00067">
    <property type="entry name" value="p450"/>
    <property type="match status" value="1"/>
</dbReference>
<dbReference type="Proteomes" id="UP000799436">
    <property type="component" value="Unassembled WGS sequence"/>
</dbReference>
<evidence type="ECO:0000256" key="4">
    <source>
        <dbReference type="ARBA" id="ARBA00023004"/>
    </source>
</evidence>
<gene>
    <name evidence="8" type="ORF">EJ03DRAFT_322760</name>
</gene>
<dbReference type="PRINTS" id="PR00385">
    <property type="entry name" value="P450"/>
</dbReference>
<evidence type="ECO:0000256" key="5">
    <source>
        <dbReference type="ARBA" id="ARBA00023033"/>
    </source>
</evidence>
<feature type="transmembrane region" description="Helical" evidence="7">
    <location>
        <begin position="6"/>
        <end position="25"/>
    </location>
</feature>
<dbReference type="PANTHER" id="PTHR46300">
    <property type="entry name" value="P450, PUTATIVE (EUROFUNG)-RELATED-RELATED"/>
    <property type="match status" value="1"/>
</dbReference>
<dbReference type="InterPro" id="IPR001128">
    <property type="entry name" value="Cyt_P450"/>
</dbReference>
<keyword evidence="4 6" id="KW-0408">Iron</keyword>
<keyword evidence="7" id="KW-0812">Transmembrane</keyword>
<keyword evidence="3" id="KW-0560">Oxidoreductase</keyword>
<dbReference type="GO" id="GO:0020037">
    <property type="term" value="F:heme binding"/>
    <property type="evidence" value="ECO:0007669"/>
    <property type="project" value="InterPro"/>
</dbReference>
<keyword evidence="6" id="KW-0349">Heme</keyword>
<accession>A0A6G1LMR6</accession>
<dbReference type="OrthoDB" id="1055148at2759"/>
<dbReference type="GO" id="GO:0016705">
    <property type="term" value="F:oxidoreductase activity, acting on paired donors, with incorporation or reduction of molecular oxygen"/>
    <property type="evidence" value="ECO:0007669"/>
    <property type="project" value="InterPro"/>
</dbReference>
<evidence type="ECO:0000313" key="8">
    <source>
        <dbReference type="EMBL" id="KAF2774165.1"/>
    </source>
</evidence>
<reference evidence="8" key="1">
    <citation type="journal article" date="2020" name="Stud. Mycol.">
        <title>101 Dothideomycetes genomes: a test case for predicting lifestyles and emergence of pathogens.</title>
        <authorList>
            <person name="Haridas S."/>
            <person name="Albert R."/>
            <person name="Binder M."/>
            <person name="Bloem J."/>
            <person name="Labutti K."/>
            <person name="Salamov A."/>
            <person name="Andreopoulos B."/>
            <person name="Baker S."/>
            <person name="Barry K."/>
            <person name="Bills G."/>
            <person name="Bluhm B."/>
            <person name="Cannon C."/>
            <person name="Castanera R."/>
            <person name="Culley D."/>
            <person name="Daum C."/>
            <person name="Ezra D."/>
            <person name="Gonzalez J."/>
            <person name="Henrissat B."/>
            <person name="Kuo A."/>
            <person name="Liang C."/>
            <person name="Lipzen A."/>
            <person name="Lutzoni F."/>
            <person name="Magnuson J."/>
            <person name="Mondo S."/>
            <person name="Nolan M."/>
            <person name="Ohm R."/>
            <person name="Pangilinan J."/>
            <person name="Park H.-J."/>
            <person name="Ramirez L."/>
            <person name="Alfaro M."/>
            <person name="Sun H."/>
            <person name="Tritt A."/>
            <person name="Yoshinaga Y."/>
            <person name="Zwiers L.-H."/>
            <person name="Turgeon B."/>
            <person name="Goodwin S."/>
            <person name="Spatafora J."/>
            <person name="Crous P."/>
            <person name="Grigoriev I."/>
        </authorList>
    </citation>
    <scope>NUCLEOTIDE SEQUENCE</scope>
    <source>
        <strain evidence="8">CBS 116005</strain>
    </source>
</reference>
<sequence>MAATLITPLSAVGILLVICLTGWRLRNVGRRPDGMPPGPATLPVLGNLHQIPARNAHLQFRKWADEYGPVYSIMLGTIPTVVLTSDVAVRDLLEKRGQIYSDRPDMFLSQVVASGNLRLVVMRYGDSWRLIHRLVHNILNISVAAKYIPYQDLESKYLLGGLLDTPESFKQHLRRFAFSLSTQLIFGYRCPSYTDPRIEKLFQIFEGWAKVSESGAGKIADVYPILQSLPRFLLPGVREAEHVHKIGRKLYTDQWLAAKEDLKNGKGTPCICNDLLLAQQSEGLSDEVVAYIVGSLLEGGSDTTSATTYGFVEAMMCFPEAQKKAQEEIDRVVGSDRLPTIDDYPDLPYIRCVIKETLRWMPPVILGVPHRVTKDDEYMGWKIPKDATVLNNVWGIQMDPIRSPNPRHFLPERHLGDTTTLYESARGDPLKRDNFNFGAGRRMCQGVHIAERSLFLAMSRILWGFNIEKPLDANGAPITPDIDDFEGGIAVTPAPFGVEIKARSVERTEIMKRALEDCEGLIDAATGQWKKPPEGMPFGAAPYSGGFREKE</sequence>
<dbReference type="SUPFAM" id="SSF48264">
    <property type="entry name" value="Cytochrome P450"/>
    <property type="match status" value="1"/>
</dbReference>
<dbReference type="PANTHER" id="PTHR46300:SF2">
    <property type="entry name" value="CYTOCHROME P450 MONOOXYGENASE ALNH-RELATED"/>
    <property type="match status" value="1"/>
</dbReference>
<evidence type="ECO:0000256" key="6">
    <source>
        <dbReference type="PIRSR" id="PIRSR602401-1"/>
    </source>
</evidence>
<evidence type="ECO:0000313" key="9">
    <source>
        <dbReference type="Proteomes" id="UP000799436"/>
    </source>
</evidence>
<dbReference type="InterPro" id="IPR036396">
    <property type="entry name" value="Cyt_P450_sf"/>
</dbReference>
<evidence type="ECO:0000256" key="7">
    <source>
        <dbReference type="SAM" id="Phobius"/>
    </source>
</evidence>
<protein>
    <submittedName>
        <fullName evidence="8">Cytochrome p450 monooxygenase</fullName>
    </submittedName>
</protein>